<accession>A0ABQ3Q2L5</accession>
<dbReference type="InterPro" id="IPR014710">
    <property type="entry name" value="RmlC-like_jellyroll"/>
</dbReference>
<dbReference type="InterPro" id="IPR013096">
    <property type="entry name" value="Cupin_2"/>
</dbReference>
<proteinExistence type="predicted"/>
<dbReference type="CDD" id="cd02209">
    <property type="entry name" value="cupin_XRE_C"/>
    <property type="match status" value="1"/>
</dbReference>
<reference evidence="4" key="1">
    <citation type="submission" date="2024-05" db="EMBL/GenBank/DDBJ databases">
        <title>Whole genome shotgun sequence of Streptomyces daghestanicus NBRC 12762.</title>
        <authorList>
            <person name="Komaki H."/>
            <person name="Tamura T."/>
        </authorList>
    </citation>
    <scope>NUCLEOTIDE SEQUENCE</scope>
    <source>
        <strain evidence="4">NBRC 12762</strain>
    </source>
</reference>
<evidence type="ECO:0000313" key="5">
    <source>
        <dbReference type="Proteomes" id="UP001052655"/>
    </source>
</evidence>
<dbReference type="InterPro" id="IPR011051">
    <property type="entry name" value="RmlC_Cupin_sf"/>
</dbReference>
<keyword evidence="5" id="KW-1185">Reference proteome</keyword>
<dbReference type="Gene3D" id="1.10.260.40">
    <property type="entry name" value="lambda repressor-like DNA-binding domains"/>
    <property type="match status" value="1"/>
</dbReference>
<organism evidence="4 5">
    <name type="scientific">Streptomyces daghestanicus</name>
    <dbReference type="NCBI Taxonomy" id="66885"/>
    <lineage>
        <taxon>Bacteria</taxon>
        <taxon>Bacillati</taxon>
        <taxon>Actinomycetota</taxon>
        <taxon>Actinomycetes</taxon>
        <taxon>Kitasatosporales</taxon>
        <taxon>Streptomycetaceae</taxon>
        <taxon>Streptomyces</taxon>
    </lineage>
</organism>
<sequence>MTNTPPGANGSRRDTGPRQESDPRQEDAPDRQNPRSGTSDLRRGADPRLRIGPRQDTAPVPDPGPDPDPDPDPDETVLSGLGPRLRALRQARGLTLSRLGAVTGISVSTLSRLESGRREPTLRHLLPLARAYRVSLDDLAGSRTGDPRVHPRPVVRHGQTWIPLTPHLGGPHAYKQILPAPAAPRTARPEQGSHEGYEWLYVLNGRLLLALGDHDLVLSAGEAAEFDTRVPHGLANAGDGPVEWIALYGAQGERPFVRVRPAGSHEGTGGLTPPR</sequence>
<dbReference type="PANTHER" id="PTHR46797">
    <property type="entry name" value="HTH-TYPE TRANSCRIPTIONAL REGULATOR"/>
    <property type="match status" value="1"/>
</dbReference>
<dbReference type="InterPro" id="IPR010982">
    <property type="entry name" value="Lambda_DNA-bd_dom_sf"/>
</dbReference>
<dbReference type="SUPFAM" id="SSF51182">
    <property type="entry name" value="RmlC-like cupins"/>
    <property type="match status" value="1"/>
</dbReference>
<gene>
    <name evidence="4" type="ORF">Sdagh_32190</name>
</gene>
<name>A0ABQ3Q2L5_9ACTN</name>
<dbReference type="Gene3D" id="2.60.120.10">
    <property type="entry name" value="Jelly Rolls"/>
    <property type="match status" value="1"/>
</dbReference>
<feature type="compositionally biased region" description="Basic and acidic residues" evidence="2">
    <location>
        <begin position="11"/>
        <end position="33"/>
    </location>
</feature>
<protein>
    <recommendedName>
        <fullName evidence="3">HTH cro/C1-type domain-containing protein</fullName>
    </recommendedName>
</protein>
<dbReference type="EMBL" id="BNDX01000008">
    <property type="protein sequence ID" value="GHI31489.1"/>
    <property type="molecule type" value="Genomic_DNA"/>
</dbReference>
<dbReference type="InterPro" id="IPR050807">
    <property type="entry name" value="TransReg_Diox_bact_type"/>
</dbReference>
<comment type="caution">
    <text evidence="4">The sequence shown here is derived from an EMBL/GenBank/DDBJ whole genome shotgun (WGS) entry which is preliminary data.</text>
</comment>
<dbReference type="InterPro" id="IPR001387">
    <property type="entry name" value="Cro/C1-type_HTH"/>
</dbReference>
<dbReference type="Proteomes" id="UP001052655">
    <property type="component" value="Unassembled WGS sequence"/>
</dbReference>
<feature type="region of interest" description="Disordered" evidence="2">
    <location>
        <begin position="1"/>
        <end position="82"/>
    </location>
</feature>
<evidence type="ECO:0000256" key="1">
    <source>
        <dbReference type="ARBA" id="ARBA00023125"/>
    </source>
</evidence>
<dbReference type="Pfam" id="PF01381">
    <property type="entry name" value="HTH_3"/>
    <property type="match status" value="1"/>
</dbReference>
<dbReference type="Pfam" id="PF07883">
    <property type="entry name" value="Cupin_2"/>
    <property type="match status" value="1"/>
</dbReference>
<dbReference type="PROSITE" id="PS50943">
    <property type="entry name" value="HTH_CROC1"/>
    <property type="match status" value="1"/>
</dbReference>
<feature type="domain" description="HTH cro/C1-type" evidence="3">
    <location>
        <begin position="85"/>
        <end position="139"/>
    </location>
</feature>
<evidence type="ECO:0000259" key="3">
    <source>
        <dbReference type="PROSITE" id="PS50943"/>
    </source>
</evidence>
<dbReference type="PANTHER" id="PTHR46797:SF1">
    <property type="entry name" value="METHYLPHOSPHONATE SYNTHASE"/>
    <property type="match status" value="1"/>
</dbReference>
<keyword evidence="1" id="KW-0238">DNA-binding</keyword>
<dbReference type="CDD" id="cd00093">
    <property type="entry name" value="HTH_XRE"/>
    <property type="match status" value="1"/>
</dbReference>
<feature type="compositionally biased region" description="Acidic residues" evidence="2">
    <location>
        <begin position="65"/>
        <end position="75"/>
    </location>
</feature>
<dbReference type="SMART" id="SM00530">
    <property type="entry name" value="HTH_XRE"/>
    <property type="match status" value="1"/>
</dbReference>
<evidence type="ECO:0000313" key="4">
    <source>
        <dbReference type="EMBL" id="GHI31489.1"/>
    </source>
</evidence>
<evidence type="ECO:0000256" key="2">
    <source>
        <dbReference type="SAM" id="MobiDB-lite"/>
    </source>
</evidence>
<feature type="compositionally biased region" description="Basic and acidic residues" evidence="2">
    <location>
        <begin position="40"/>
        <end position="49"/>
    </location>
</feature>
<dbReference type="SUPFAM" id="SSF47413">
    <property type="entry name" value="lambda repressor-like DNA-binding domains"/>
    <property type="match status" value="1"/>
</dbReference>